<reference evidence="2" key="1">
    <citation type="submission" date="2023-06" db="EMBL/GenBank/DDBJ databases">
        <title>Genome-scale phylogeny and comparative genomics of the fungal order Sordariales.</title>
        <authorList>
            <consortium name="Lawrence Berkeley National Laboratory"/>
            <person name="Hensen N."/>
            <person name="Bonometti L."/>
            <person name="Westerberg I."/>
            <person name="Brannstrom I.O."/>
            <person name="Guillou S."/>
            <person name="Cros-Aarteil S."/>
            <person name="Calhoun S."/>
            <person name="Haridas S."/>
            <person name="Kuo A."/>
            <person name="Mondo S."/>
            <person name="Pangilinan J."/>
            <person name="Riley R."/>
            <person name="LaButti K."/>
            <person name="Andreopoulos B."/>
            <person name="Lipzen A."/>
            <person name="Chen C."/>
            <person name="Yanf M."/>
            <person name="Daum C."/>
            <person name="Ng V."/>
            <person name="Clum A."/>
            <person name="Steindorff A."/>
            <person name="Ohm R."/>
            <person name="Martin F."/>
            <person name="Silar P."/>
            <person name="Natvig D."/>
            <person name="Lalanne C."/>
            <person name="Gautier V."/>
            <person name="Ament-velasquez S.L."/>
            <person name="Kruys A."/>
            <person name="Hutchinson M.I."/>
            <person name="Powell A.J."/>
            <person name="Barry K."/>
            <person name="Miller A.N."/>
            <person name="Grigoriev I.V."/>
            <person name="Debuchy R."/>
            <person name="Gladieux P."/>
            <person name="Thoren M.H."/>
            <person name="Johannesson H."/>
        </authorList>
    </citation>
    <scope>NUCLEOTIDE SEQUENCE</scope>
    <source>
        <strain evidence="2">SMH3391-2</strain>
    </source>
</reference>
<comment type="caution">
    <text evidence="2">The sequence shown here is derived from an EMBL/GenBank/DDBJ whole genome shotgun (WGS) entry which is preliminary data.</text>
</comment>
<evidence type="ECO:0000313" key="3">
    <source>
        <dbReference type="Proteomes" id="UP001174934"/>
    </source>
</evidence>
<gene>
    <name evidence="2" type="ORF">B0T17DRAFT_379835</name>
</gene>
<dbReference type="EMBL" id="JAULSR010000007">
    <property type="protein sequence ID" value="KAK0615178.1"/>
    <property type="molecule type" value="Genomic_DNA"/>
</dbReference>
<feature type="domain" description="Amidase" evidence="1">
    <location>
        <begin position="27"/>
        <end position="296"/>
    </location>
</feature>
<dbReference type="SUPFAM" id="SSF75304">
    <property type="entry name" value="Amidase signature (AS) enzymes"/>
    <property type="match status" value="1"/>
</dbReference>
<protein>
    <submittedName>
        <fullName evidence="2">Amidase signature domain-containing protein</fullName>
    </submittedName>
</protein>
<sequence>MSINVLTTNAVDLEQLLQTGKITSVQIVHEYLAQIDRHEHSFNAFISIAPREALLRSAAALDQERGQGRIRSRLHGIPIVLKDCFITASDLGMGTTAGSWALAGAKSRTNSAIAQKLIDAGLLILGKTNMTEFAGMKMSMMMPGWSAYGGQTLSPYVGRIEDGETILGHSSPGGSSTGSAAAVAAGFSPLAMATETLGSIVTPATRAALYALKPTVGVQNTYGMYTLTEFFDSPGLMAKSLADVLAITEILLGRSFSSANMGSWTGLSVAFLDPDVWNMNEEHCRQYEGTAEQMKEEYEAAISRIRDQGCSVKYPVDIAFVSDLTVNGQGAIMPIAFWDFKNVCIPRFLEAFDECSVRNLDDIVRFNKENKEKCLPPPHTEQDDLIKALASNEKAEDITALKTKLRAVGKRILDKILDRVSIIAAPGDSPLCVHAAVAGYPIATIPVGQLKYNGRPFGICLVAKENNEEVLLRFMAAYEAGSAPRAVPNLA</sequence>
<organism evidence="2 3">
    <name type="scientific">Bombardia bombarda</name>
    <dbReference type="NCBI Taxonomy" id="252184"/>
    <lineage>
        <taxon>Eukaryota</taxon>
        <taxon>Fungi</taxon>
        <taxon>Dikarya</taxon>
        <taxon>Ascomycota</taxon>
        <taxon>Pezizomycotina</taxon>
        <taxon>Sordariomycetes</taxon>
        <taxon>Sordariomycetidae</taxon>
        <taxon>Sordariales</taxon>
        <taxon>Lasiosphaeriaceae</taxon>
        <taxon>Bombardia</taxon>
    </lineage>
</organism>
<dbReference type="InterPro" id="IPR036928">
    <property type="entry name" value="AS_sf"/>
</dbReference>
<proteinExistence type="predicted"/>
<dbReference type="Gene3D" id="3.90.1300.10">
    <property type="entry name" value="Amidase signature (AS) domain"/>
    <property type="match status" value="1"/>
</dbReference>
<dbReference type="PANTHER" id="PTHR42678">
    <property type="entry name" value="AMIDASE"/>
    <property type="match status" value="1"/>
</dbReference>
<evidence type="ECO:0000259" key="1">
    <source>
        <dbReference type="Pfam" id="PF01425"/>
    </source>
</evidence>
<dbReference type="Proteomes" id="UP001174934">
    <property type="component" value="Unassembled WGS sequence"/>
</dbReference>
<keyword evidence="3" id="KW-1185">Reference proteome</keyword>
<accession>A0AA39WGW6</accession>
<name>A0AA39WGW6_9PEZI</name>
<dbReference type="InterPro" id="IPR023631">
    <property type="entry name" value="Amidase_dom"/>
</dbReference>
<evidence type="ECO:0000313" key="2">
    <source>
        <dbReference type="EMBL" id="KAK0615178.1"/>
    </source>
</evidence>
<dbReference type="AlphaFoldDB" id="A0AA39WGW6"/>
<dbReference type="PANTHER" id="PTHR42678:SF34">
    <property type="entry name" value="OS04G0183300 PROTEIN"/>
    <property type="match status" value="1"/>
</dbReference>
<dbReference type="Pfam" id="PF01425">
    <property type="entry name" value="Amidase"/>
    <property type="match status" value="1"/>
</dbReference>